<dbReference type="Gene3D" id="3.30.2290.10">
    <property type="entry name" value="PmbA/TldD superfamily"/>
    <property type="match status" value="1"/>
</dbReference>
<gene>
    <name evidence="1" type="ORF">S12H4_51877</name>
</gene>
<reference evidence="1" key="1">
    <citation type="journal article" date="2014" name="Front. Microbiol.">
        <title>High frequency of phylogenetically diverse reductive dehalogenase-homologous genes in deep subseafloor sedimentary metagenomes.</title>
        <authorList>
            <person name="Kawai M."/>
            <person name="Futagami T."/>
            <person name="Toyoda A."/>
            <person name="Takaki Y."/>
            <person name="Nishi S."/>
            <person name="Hori S."/>
            <person name="Arai W."/>
            <person name="Tsubouchi T."/>
            <person name="Morono Y."/>
            <person name="Uchiyama I."/>
            <person name="Ito T."/>
            <person name="Fujiyama A."/>
            <person name="Inagaki F."/>
            <person name="Takami H."/>
        </authorList>
    </citation>
    <scope>NUCLEOTIDE SEQUENCE</scope>
    <source>
        <strain evidence="1">Expedition CK06-06</strain>
    </source>
</reference>
<name>X1UJD3_9ZZZZ</name>
<evidence type="ECO:0000313" key="1">
    <source>
        <dbReference type="EMBL" id="GAJ03707.1"/>
    </source>
</evidence>
<organism evidence="1">
    <name type="scientific">marine sediment metagenome</name>
    <dbReference type="NCBI Taxonomy" id="412755"/>
    <lineage>
        <taxon>unclassified sequences</taxon>
        <taxon>metagenomes</taxon>
        <taxon>ecological metagenomes</taxon>
    </lineage>
</organism>
<dbReference type="AlphaFoldDB" id="X1UJD3"/>
<protein>
    <submittedName>
        <fullName evidence="1">Uncharacterized protein</fullName>
    </submittedName>
</protein>
<accession>X1UJD3</accession>
<feature type="non-terminal residue" evidence="1">
    <location>
        <position position="1"/>
    </location>
</feature>
<comment type="caution">
    <text evidence="1">The sequence shown here is derived from an EMBL/GenBank/DDBJ whole genome shotgun (WGS) entry which is preliminary data.</text>
</comment>
<dbReference type="InterPro" id="IPR035068">
    <property type="entry name" value="TldD/PmbA_N"/>
</dbReference>
<dbReference type="EMBL" id="BARW01032835">
    <property type="protein sequence ID" value="GAJ03707.1"/>
    <property type="molecule type" value="Genomic_DNA"/>
</dbReference>
<proteinExistence type="predicted"/>
<sequence>ARIEECVEHAIKQAKVSEEDPYFYGLPEAVASKHSYEKPEKSFDKRIIDLLGVEGGSEDAIEYCKEMLTGMKEYEVRKGVRCT</sequence>